<comment type="catalytic activity">
    <reaction evidence="2">
        <text>2 GTP = 3',3'-c-di-GMP + 2 diphosphate</text>
        <dbReference type="Rhea" id="RHEA:24898"/>
        <dbReference type="ChEBI" id="CHEBI:33019"/>
        <dbReference type="ChEBI" id="CHEBI:37565"/>
        <dbReference type="ChEBI" id="CHEBI:58805"/>
        <dbReference type="EC" id="2.7.7.65"/>
    </reaction>
</comment>
<evidence type="ECO:0000313" key="5">
    <source>
        <dbReference type="EMBL" id="TWT60386.1"/>
    </source>
</evidence>
<feature type="domain" description="HDOD" evidence="4">
    <location>
        <begin position="13"/>
        <end position="208"/>
    </location>
</feature>
<dbReference type="EMBL" id="SJPG01000001">
    <property type="protein sequence ID" value="TWT60386.1"/>
    <property type="molecule type" value="Genomic_DNA"/>
</dbReference>
<dbReference type="Pfam" id="PF00990">
    <property type="entry name" value="GGDEF"/>
    <property type="match status" value="1"/>
</dbReference>
<feature type="domain" description="GGDEF" evidence="3">
    <location>
        <begin position="372"/>
        <end position="508"/>
    </location>
</feature>
<dbReference type="OrthoDB" id="243535at2"/>
<dbReference type="PROSITE" id="PS51833">
    <property type="entry name" value="HDOD"/>
    <property type="match status" value="1"/>
</dbReference>
<dbReference type="SMART" id="SM00267">
    <property type="entry name" value="GGDEF"/>
    <property type="match status" value="1"/>
</dbReference>
<dbReference type="Pfam" id="PF08668">
    <property type="entry name" value="HDOD"/>
    <property type="match status" value="1"/>
</dbReference>
<protein>
    <recommendedName>
        <fullName evidence="1">diguanylate cyclase</fullName>
        <ecNumber evidence="1">2.7.7.65</ecNumber>
    </recommendedName>
</protein>
<evidence type="ECO:0000256" key="2">
    <source>
        <dbReference type="ARBA" id="ARBA00034247"/>
    </source>
</evidence>
<organism evidence="5 6">
    <name type="scientific">Rubinisphaera italica</name>
    <dbReference type="NCBI Taxonomy" id="2527969"/>
    <lineage>
        <taxon>Bacteria</taxon>
        <taxon>Pseudomonadati</taxon>
        <taxon>Planctomycetota</taxon>
        <taxon>Planctomycetia</taxon>
        <taxon>Planctomycetales</taxon>
        <taxon>Planctomycetaceae</taxon>
        <taxon>Rubinisphaera</taxon>
    </lineage>
</organism>
<dbReference type="CDD" id="cd01949">
    <property type="entry name" value="GGDEF"/>
    <property type="match status" value="1"/>
</dbReference>
<dbReference type="AlphaFoldDB" id="A0A5C5XBJ2"/>
<dbReference type="SUPFAM" id="SSF109604">
    <property type="entry name" value="HD-domain/PDEase-like"/>
    <property type="match status" value="1"/>
</dbReference>
<dbReference type="Proteomes" id="UP000316095">
    <property type="component" value="Unassembled WGS sequence"/>
</dbReference>
<dbReference type="NCBIfam" id="TIGR00254">
    <property type="entry name" value="GGDEF"/>
    <property type="match status" value="1"/>
</dbReference>
<evidence type="ECO:0000259" key="3">
    <source>
        <dbReference type="PROSITE" id="PS50887"/>
    </source>
</evidence>
<dbReference type="Gene3D" id="3.30.70.270">
    <property type="match status" value="1"/>
</dbReference>
<gene>
    <name evidence="5" type="primary">pleD_1</name>
    <name evidence="5" type="ORF">Pan54_11000</name>
</gene>
<sequence>MFDAEKIWNSPQLPTLPAVAVRLLELSRSPETELKQIVDLIKTDPAITARILQATNSSFFSFNTKVNSIERAVTLLGTTVITSLSLSFSLADESISSGPMQDFYLDYWKQSIINAVAGEAIGKRCQPGLECEYFMAGLLVDIGRLAMLKAISREYYPVLVTYESQERQLFKVEHEFLGLDHSLVSGKLIEKWGLPAPMVQGIRLQHFSTQTLFDELTPGKHDMEAAIVLSNAVGDYFNSSSSGLAIQRIREISSHFFGMDGVEVDRFLEEIHERMEAAGNLFDVDMSDIDSPSEIMSQANQQLLELTMRARSETLLASEQKMQFEREKQLLVSQNEVLQQKATTDTLTGAYNRAYFDEAFESTIRDASARSLPVCVIFCDIDKFKLLNDTFGHKFGDDVLRQFAEVFRRSLRAADVFCRYGGEEFVVIVHRPTEKGVEKLTERIRDAIEQEDFMHLNERVPVTASFGTTIMMPGRQDNDCGEEILKQADEALYESKEKGRNQAHHRCLINAQERELIKAVNNLKFSRWLVSNEILDIMAVSRILLQVPADQRSLGQLAVDFKMMDYEQVDQLTMAQKASPRKRIGDMALEMGFLTPENLHLLLCWQCEPPDRLMNSMTANNLFSEKRSRELYSQYRKSIMSTMAIAQ</sequence>
<evidence type="ECO:0000256" key="1">
    <source>
        <dbReference type="ARBA" id="ARBA00012528"/>
    </source>
</evidence>
<dbReference type="PROSITE" id="PS50887">
    <property type="entry name" value="GGDEF"/>
    <property type="match status" value="1"/>
</dbReference>
<evidence type="ECO:0000259" key="4">
    <source>
        <dbReference type="PROSITE" id="PS51833"/>
    </source>
</evidence>
<proteinExistence type="predicted"/>
<dbReference type="InterPro" id="IPR000160">
    <property type="entry name" value="GGDEF_dom"/>
</dbReference>
<dbReference type="InterPro" id="IPR029787">
    <property type="entry name" value="Nucleotide_cyclase"/>
</dbReference>
<dbReference type="PANTHER" id="PTHR45138:SF9">
    <property type="entry name" value="DIGUANYLATE CYCLASE DGCM-RELATED"/>
    <property type="match status" value="1"/>
</dbReference>
<comment type="caution">
    <text evidence="5">The sequence shown here is derived from an EMBL/GenBank/DDBJ whole genome shotgun (WGS) entry which is preliminary data.</text>
</comment>
<dbReference type="InterPro" id="IPR043128">
    <property type="entry name" value="Rev_trsase/Diguanyl_cyclase"/>
</dbReference>
<dbReference type="GO" id="GO:0052621">
    <property type="term" value="F:diguanylate cyclase activity"/>
    <property type="evidence" value="ECO:0007669"/>
    <property type="project" value="UniProtKB-EC"/>
</dbReference>
<dbReference type="SUPFAM" id="SSF55073">
    <property type="entry name" value="Nucleotide cyclase"/>
    <property type="match status" value="1"/>
</dbReference>
<name>A0A5C5XBJ2_9PLAN</name>
<dbReference type="EC" id="2.7.7.65" evidence="1"/>
<accession>A0A5C5XBJ2</accession>
<dbReference type="PANTHER" id="PTHR45138">
    <property type="entry name" value="REGULATORY COMPONENTS OF SENSORY TRANSDUCTION SYSTEM"/>
    <property type="match status" value="1"/>
</dbReference>
<dbReference type="Gene3D" id="1.10.3210.10">
    <property type="entry name" value="Hypothetical protein af1432"/>
    <property type="match status" value="1"/>
</dbReference>
<dbReference type="FunFam" id="3.30.70.270:FF:000001">
    <property type="entry name" value="Diguanylate cyclase domain protein"/>
    <property type="match status" value="1"/>
</dbReference>
<dbReference type="InterPro" id="IPR013976">
    <property type="entry name" value="HDOD"/>
</dbReference>
<evidence type="ECO:0000313" key="6">
    <source>
        <dbReference type="Proteomes" id="UP000316095"/>
    </source>
</evidence>
<keyword evidence="6" id="KW-1185">Reference proteome</keyword>
<dbReference type="InterPro" id="IPR050469">
    <property type="entry name" value="Diguanylate_Cyclase"/>
</dbReference>
<reference evidence="5 6" key="1">
    <citation type="submission" date="2019-02" db="EMBL/GenBank/DDBJ databases">
        <title>Deep-cultivation of Planctomycetes and their phenomic and genomic characterization uncovers novel biology.</title>
        <authorList>
            <person name="Wiegand S."/>
            <person name="Jogler M."/>
            <person name="Boedeker C."/>
            <person name="Pinto D."/>
            <person name="Vollmers J."/>
            <person name="Rivas-Marin E."/>
            <person name="Kohn T."/>
            <person name="Peeters S.H."/>
            <person name="Heuer A."/>
            <person name="Rast P."/>
            <person name="Oberbeckmann S."/>
            <person name="Bunk B."/>
            <person name="Jeske O."/>
            <person name="Meyerdierks A."/>
            <person name="Storesund J.E."/>
            <person name="Kallscheuer N."/>
            <person name="Luecker S."/>
            <person name="Lage O.M."/>
            <person name="Pohl T."/>
            <person name="Merkel B.J."/>
            <person name="Hornburger P."/>
            <person name="Mueller R.-W."/>
            <person name="Bruemmer F."/>
            <person name="Labrenz M."/>
            <person name="Spormann A.M."/>
            <person name="Op Den Camp H."/>
            <person name="Overmann J."/>
            <person name="Amann R."/>
            <person name="Jetten M.S.M."/>
            <person name="Mascher T."/>
            <person name="Medema M.H."/>
            <person name="Devos D.P."/>
            <person name="Kaster A.-K."/>
            <person name="Ovreas L."/>
            <person name="Rohde M."/>
            <person name="Galperin M.Y."/>
            <person name="Jogler C."/>
        </authorList>
    </citation>
    <scope>NUCLEOTIDE SEQUENCE [LARGE SCALE GENOMIC DNA]</scope>
    <source>
        <strain evidence="5 6">Pan54</strain>
    </source>
</reference>